<dbReference type="Proteomes" id="UP000078542">
    <property type="component" value="Unassembled WGS sequence"/>
</dbReference>
<protein>
    <submittedName>
        <fullName evidence="1">Uncharacterized protein</fullName>
    </submittedName>
</protein>
<name>A0A195C721_9HYME</name>
<dbReference type="AlphaFoldDB" id="A0A195C721"/>
<dbReference type="EMBL" id="KQ978251">
    <property type="protein sequence ID" value="KYM95971.1"/>
    <property type="molecule type" value="Genomic_DNA"/>
</dbReference>
<reference evidence="1 2" key="1">
    <citation type="submission" date="2016-03" db="EMBL/GenBank/DDBJ databases">
        <title>Cyphomyrmex costatus WGS genome.</title>
        <authorList>
            <person name="Nygaard S."/>
            <person name="Hu H."/>
            <person name="Boomsma J."/>
            <person name="Zhang G."/>
        </authorList>
    </citation>
    <scope>NUCLEOTIDE SEQUENCE [LARGE SCALE GENOMIC DNA]</scope>
    <source>
        <strain evidence="1">MS0001</strain>
        <tissue evidence="1">Whole body</tissue>
    </source>
</reference>
<proteinExistence type="predicted"/>
<evidence type="ECO:0000313" key="1">
    <source>
        <dbReference type="EMBL" id="KYM95971.1"/>
    </source>
</evidence>
<sequence>MACTISRSACATKELPLQVCCARAKNHACERMRKGYRNDLRYAHTLLHAPCYLFSAFPRSASHFLDTLSAVTSDPETVSVTKIFRNKFGGAAIITGRRQKRERLRGKRTTSVHSHVAPTGTFAAKPLAEIRMQNRGGGGTHMRCIMQQARSRFRATRGAKSATFLERFRAMIIPSHNIREGVAVRATSSSRSLIFRFRRQRGPASAATTVTLDRYWAAIDIPSPRFRDIQYAFHSPDLEISPFHLSPS</sequence>
<accession>A0A195C721</accession>
<gene>
    <name evidence="1" type="ORF">ALC62_13419</name>
</gene>
<organism evidence="1 2">
    <name type="scientific">Cyphomyrmex costatus</name>
    <dbReference type="NCBI Taxonomy" id="456900"/>
    <lineage>
        <taxon>Eukaryota</taxon>
        <taxon>Metazoa</taxon>
        <taxon>Ecdysozoa</taxon>
        <taxon>Arthropoda</taxon>
        <taxon>Hexapoda</taxon>
        <taxon>Insecta</taxon>
        <taxon>Pterygota</taxon>
        <taxon>Neoptera</taxon>
        <taxon>Endopterygota</taxon>
        <taxon>Hymenoptera</taxon>
        <taxon>Apocrita</taxon>
        <taxon>Aculeata</taxon>
        <taxon>Formicoidea</taxon>
        <taxon>Formicidae</taxon>
        <taxon>Myrmicinae</taxon>
        <taxon>Cyphomyrmex</taxon>
    </lineage>
</organism>
<evidence type="ECO:0000313" key="2">
    <source>
        <dbReference type="Proteomes" id="UP000078542"/>
    </source>
</evidence>
<keyword evidence="2" id="KW-1185">Reference proteome</keyword>